<dbReference type="SMART" id="SM00363">
    <property type="entry name" value="S4"/>
    <property type="match status" value="1"/>
</dbReference>
<dbReference type="Proteomes" id="UP000249432">
    <property type="component" value="Unassembled WGS sequence"/>
</dbReference>
<evidence type="ECO:0000313" key="7">
    <source>
        <dbReference type="EMBL" id="PZR03276.1"/>
    </source>
</evidence>
<evidence type="ECO:0000259" key="6">
    <source>
        <dbReference type="SMART" id="SM00363"/>
    </source>
</evidence>
<feature type="compositionally biased region" description="Basic and acidic residues" evidence="5">
    <location>
        <begin position="124"/>
        <end position="133"/>
    </location>
</feature>
<evidence type="ECO:0000256" key="4">
    <source>
        <dbReference type="PROSITE-ProRule" id="PRU00182"/>
    </source>
</evidence>
<dbReference type="AlphaFoldDB" id="A0A2W5SUU9"/>
<organism evidence="7 8">
    <name type="scientific">Corynebacterium kroppenstedtii</name>
    <dbReference type="NCBI Taxonomy" id="161879"/>
    <lineage>
        <taxon>Bacteria</taxon>
        <taxon>Bacillati</taxon>
        <taxon>Actinomycetota</taxon>
        <taxon>Actinomycetes</taxon>
        <taxon>Mycobacteriales</taxon>
        <taxon>Corynebacteriaceae</taxon>
        <taxon>Corynebacterium</taxon>
    </lineage>
</organism>
<dbReference type="InterPro" id="IPR025708">
    <property type="entry name" value="HSP15"/>
</dbReference>
<dbReference type="EMBL" id="QFRA01000047">
    <property type="protein sequence ID" value="PZR03276.1"/>
    <property type="molecule type" value="Genomic_DNA"/>
</dbReference>
<dbReference type="SUPFAM" id="SSF55174">
    <property type="entry name" value="Alpha-L RNA-binding motif"/>
    <property type="match status" value="1"/>
</dbReference>
<feature type="domain" description="RNA-binding S4" evidence="6">
    <location>
        <begin position="16"/>
        <end position="77"/>
    </location>
</feature>
<evidence type="ECO:0000256" key="5">
    <source>
        <dbReference type="SAM" id="MobiDB-lite"/>
    </source>
</evidence>
<evidence type="ECO:0000256" key="1">
    <source>
        <dbReference type="ARBA" id="ARBA00008396"/>
    </source>
</evidence>
<accession>A0A2W5SUU9</accession>
<dbReference type="GO" id="GO:0003727">
    <property type="term" value="F:single-stranded RNA binding"/>
    <property type="evidence" value="ECO:0007669"/>
    <property type="project" value="InterPro"/>
</dbReference>
<evidence type="ECO:0000256" key="3">
    <source>
        <dbReference type="ARBA" id="ARBA00023125"/>
    </source>
</evidence>
<feature type="region of interest" description="Disordered" evidence="5">
    <location>
        <begin position="98"/>
        <end position="133"/>
    </location>
</feature>
<dbReference type="GO" id="GO:0043023">
    <property type="term" value="F:ribosomal large subunit binding"/>
    <property type="evidence" value="ECO:0007669"/>
    <property type="project" value="InterPro"/>
</dbReference>
<dbReference type="CDD" id="cd00165">
    <property type="entry name" value="S4"/>
    <property type="match status" value="1"/>
</dbReference>
<name>A0A2W5SUU9_9CORY</name>
<dbReference type="PROSITE" id="PS50889">
    <property type="entry name" value="S4"/>
    <property type="match status" value="1"/>
</dbReference>
<evidence type="ECO:0000313" key="8">
    <source>
        <dbReference type="Proteomes" id="UP000249432"/>
    </source>
</evidence>
<dbReference type="InterPro" id="IPR036986">
    <property type="entry name" value="S4_RNA-bd_sf"/>
</dbReference>
<dbReference type="InterPro" id="IPR002942">
    <property type="entry name" value="S4_RNA-bd"/>
</dbReference>
<dbReference type="PIRSF" id="PIRSF016821">
    <property type="entry name" value="HSP15"/>
    <property type="match status" value="1"/>
</dbReference>
<sequence>MSPTKHSSAADNTSAVRTDIWVWAVRLYKTRTAATSAVRAGHVKVNGKQIKPAQTVVPGDTVRAWSHHREFIVEVVKTPTKRVGAAVARECYIDHSPPLPSPEILASMPRRDRGAGRPTKKERRQMEKLRGRR</sequence>
<dbReference type="Gene3D" id="3.10.290.10">
    <property type="entry name" value="RNA-binding S4 domain"/>
    <property type="match status" value="1"/>
</dbReference>
<reference evidence="7 8" key="1">
    <citation type="submission" date="2017-08" db="EMBL/GenBank/DDBJ databases">
        <title>Infants hospitalized years apart are colonized by the same room-sourced microbial strains.</title>
        <authorList>
            <person name="Brooks B."/>
            <person name="Olm M.R."/>
            <person name="Firek B.A."/>
            <person name="Baker R."/>
            <person name="Thomas B.C."/>
            <person name="Morowitz M.J."/>
            <person name="Banfield J.F."/>
        </authorList>
    </citation>
    <scope>NUCLEOTIDE SEQUENCE [LARGE SCALE GENOMIC DNA]</scope>
    <source>
        <strain evidence="7">S2_003_000_R1_3</strain>
    </source>
</reference>
<dbReference type="GO" id="GO:0034605">
    <property type="term" value="P:cellular response to heat"/>
    <property type="evidence" value="ECO:0007669"/>
    <property type="project" value="InterPro"/>
</dbReference>
<proteinExistence type="inferred from homology"/>
<gene>
    <name evidence="7" type="ORF">DI525_10575</name>
</gene>
<dbReference type="GO" id="GO:0003677">
    <property type="term" value="F:DNA binding"/>
    <property type="evidence" value="ECO:0007669"/>
    <property type="project" value="UniProtKB-KW"/>
</dbReference>
<keyword evidence="3" id="KW-0238">DNA-binding</keyword>
<protein>
    <submittedName>
        <fullName evidence="7">RNA-binding protein S4</fullName>
    </submittedName>
</protein>
<keyword evidence="2 4" id="KW-0694">RNA-binding</keyword>
<evidence type="ECO:0000256" key="2">
    <source>
        <dbReference type="ARBA" id="ARBA00022884"/>
    </source>
</evidence>
<dbReference type="Pfam" id="PF01479">
    <property type="entry name" value="S4"/>
    <property type="match status" value="1"/>
</dbReference>
<comment type="caution">
    <text evidence="7">The sequence shown here is derived from an EMBL/GenBank/DDBJ whole genome shotgun (WGS) entry which is preliminary data.</text>
</comment>
<comment type="similarity">
    <text evidence="1">Belongs to the HSP15 family.</text>
</comment>
<dbReference type="RefSeq" id="WP_303735663.1">
    <property type="nucleotide sequence ID" value="NZ_CAKZHK010000008.1"/>
</dbReference>